<evidence type="ECO:0000313" key="2">
    <source>
        <dbReference type="Proteomes" id="UP000011559"/>
    </source>
</evidence>
<organism evidence="1 2">
    <name type="scientific">Haloferax prahovense (strain DSM 18310 / JCM 13924 / TL6)</name>
    <dbReference type="NCBI Taxonomy" id="1227461"/>
    <lineage>
        <taxon>Archaea</taxon>
        <taxon>Methanobacteriati</taxon>
        <taxon>Methanobacteriota</taxon>
        <taxon>Stenosarchaea group</taxon>
        <taxon>Halobacteria</taxon>
        <taxon>Halobacteriales</taxon>
        <taxon>Haloferacaceae</taxon>
        <taxon>Haloferax</taxon>
    </lineage>
</organism>
<gene>
    <name evidence="1" type="ORF">C457_13499</name>
</gene>
<comment type="caution">
    <text evidence="1">The sequence shown here is derived from an EMBL/GenBank/DDBJ whole genome shotgun (WGS) entry which is preliminary data.</text>
</comment>
<evidence type="ECO:0000313" key="1">
    <source>
        <dbReference type="EMBL" id="ELZ67055.1"/>
    </source>
</evidence>
<name>M0G4F9_HALPT</name>
<proteinExistence type="predicted"/>
<reference evidence="1 2" key="1">
    <citation type="journal article" date="2014" name="PLoS Genet.">
        <title>Phylogenetically driven sequencing of extremely halophilic archaea reveals strategies for static and dynamic osmo-response.</title>
        <authorList>
            <person name="Becker E.A."/>
            <person name="Seitzer P.M."/>
            <person name="Tritt A."/>
            <person name="Larsen D."/>
            <person name="Krusor M."/>
            <person name="Yao A.I."/>
            <person name="Wu D."/>
            <person name="Madern D."/>
            <person name="Eisen J.A."/>
            <person name="Darling A.E."/>
            <person name="Facciotti M.T."/>
        </authorList>
    </citation>
    <scope>NUCLEOTIDE SEQUENCE [LARGE SCALE GENOMIC DNA]</scope>
    <source>
        <strain evidence="2">DSM 18310 / JCM 13924 / TL6</strain>
    </source>
</reference>
<protein>
    <submittedName>
        <fullName evidence="1">Uncharacterized protein</fullName>
    </submittedName>
</protein>
<accession>M0G4F9</accession>
<dbReference type="AlphaFoldDB" id="M0G4F9"/>
<keyword evidence="2" id="KW-1185">Reference proteome</keyword>
<sequence length="115" mass="13453">MSKIEFPIQPVGCYCKCIKTQVLLQIAFHLDSSVRDVVWGFHFTNKRELISGLKICDGKVWNFISPTRIPDRLRQILVTQYIEKRPHKVVLNEPFWELPYLTAIQVSATYNVFNL</sequence>
<dbReference type="Proteomes" id="UP000011559">
    <property type="component" value="Unassembled WGS sequence"/>
</dbReference>
<dbReference type="EMBL" id="AOLG01000047">
    <property type="protein sequence ID" value="ELZ67055.1"/>
    <property type="molecule type" value="Genomic_DNA"/>
</dbReference>